<proteinExistence type="predicted"/>
<evidence type="ECO:0000313" key="2">
    <source>
        <dbReference type="Proteomes" id="UP001055879"/>
    </source>
</evidence>
<reference evidence="2" key="1">
    <citation type="journal article" date="2022" name="Mol. Ecol. Resour.">
        <title>The genomes of chicory, endive, great burdock and yacon provide insights into Asteraceae palaeo-polyploidization history and plant inulin production.</title>
        <authorList>
            <person name="Fan W."/>
            <person name="Wang S."/>
            <person name="Wang H."/>
            <person name="Wang A."/>
            <person name="Jiang F."/>
            <person name="Liu H."/>
            <person name="Zhao H."/>
            <person name="Xu D."/>
            <person name="Zhang Y."/>
        </authorList>
    </citation>
    <scope>NUCLEOTIDE SEQUENCE [LARGE SCALE GENOMIC DNA]</scope>
    <source>
        <strain evidence="2">cv. Niubang</strain>
    </source>
</reference>
<organism evidence="1 2">
    <name type="scientific">Arctium lappa</name>
    <name type="common">Greater burdock</name>
    <name type="synonym">Lappa major</name>
    <dbReference type="NCBI Taxonomy" id="4217"/>
    <lineage>
        <taxon>Eukaryota</taxon>
        <taxon>Viridiplantae</taxon>
        <taxon>Streptophyta</taxon>
        <taxon>Embryophyta</taxon>
        <taxon>Tracheophyta</taxon>
        <taxon>Spermatophyta</taxon>
        <taxon>Magnoliopsida</taxon>
        <taxon>eudicotyledons</taxon>
        <taxon>Gunneridae</taxon>
        <taxon>Pentapetalae</taxon>
        <taxon>asterids</taxon>
        <taxon>campanulids</taxon>
        <taxon>Asterales</taxon>
        <taxon>Asteraceae</taxon>
        <taxon>Carduoideae</taxon>
        <taxon>Cardueae</taxon>
        <taxon>Arctiinae</taxon>
        <taxon>Arctium</taxon>
    </lineage>
</organism>
<protein>
    <submittedName>
        <fullName evidence="1">Uncharacterized protein</fullName>
    </submittedName>
</protein>
<sequence>MCRAYLSYFSFNLILQILSCLVSNICMTKLINIIKVMRGRSYGEVKKTKSSNVYLLIKIRSRFNFFNFTCLFAVQDPITTDSSSSFKRAKATEGVTHPRTTPTQARLTSELPEPDVLVAPKRVVVRKAKILLITPRITPVHGRYGICLRCYKHPPLGFIVLDEVCPISRTTQEWL</sequence>
<dbReference type="EMBL" id="CM042061">
    <property type="protein sequence ID" value="KAI3672765.1"/>
    <property type="molecule type" value="Genomic_DNA"/>
</dbReference>
<dbReference type="Proteomes" id="UP001055879">
    <property type="component" value="Linkage Group LG15"/>
</dbReference>
<keyword evidence="2" id="KW-1185">Reference proteome</keyword>
<name>A0ACB8XQ88_ARCLA</name>
<comment type="caution">
    <text evidence="1">The sequence shown here is derived from an EMBL/GenBank/DDBJ whole genome shotgun (WGS) entry which is preliminary data.</text>
</comment>
<evidence type="ECO:0000313" key="1">
    <source>
        <dbReference type="EMBL" id="KAI3672765.1"/>
    </source>
</evidence>
<reference evidence="1 2" key="2">
    <citation type="journal article" date="2022" name="Mol. Ecol. Resour.">
        <title>The genomes of chicory, endive, great burdock and yacon provide insights into Asteraceae paleo-polyploidization history and plant inulin production.</title>
        <authorList>
            <person name="Fan W."/>
            <person name="Wang S."/>
            <person name="Wang H."/>
            <person name="Wang A."/>
            <person name="Jiang F."/>
            <person name="Liu H."/>
            <person name="Zhao H."/>
            <person name="Xu D."/>
            <person name="Zhang Y."/>
        </authorList>
    </citation>
    <scope>NUCLEOTIDE SEQUENCE [LARGE SCALE GENOMIC DNA]</scope>
    <source>
        <strain evidence="2">cv. Niubang</strain>
    </source>
</reference>
<accession>A0ACB8XQ88</accession>
<gene>
    <name evidence="1" type="ORF">L6452_38864</name>
</gene>